<dbReference type="SUPFAM" id="SSF53474">
    <property type="entry name" value="alpha/beta-Hydrolases"/>
    <property type="match status" value="1"/>
</dbReference>
<feature type="active site" description="Charge relay system" evidence="2">
    <location>
        <position position="265"/>
    </location>
</feature>
<dbReference type="STRING" id="1524460.IX84_26265"/>
<evidence type="ECO:0000313" key="4">
    <source>
        <dbReference type="EMBL" id="KGE85601.1"/>
    </source>
</evidence>
<protein>
    <submittedName>
        <fullName evidence="4">Alpha/beta hydrolase</fullName>
    </submittedName>
</protein>
<dbReference type="EMBL" id="JPOS01000084">
    <property type="protein sequence ID" value="KGE85601.1"/>
    <property type="molecule type" value="Genomic_DNA"/>
</dbReference>
<accession>A0A098S0E0</accession>
<evidence type="ECO:0000259" key="3">
    <source>
        <dbReference type="Pfam" id="PF00561"/>
    </source>
</evidence>
<feature type="domain" description="AB hydrolase-1" evidence="3">
    <location>
        <begin position="61"/>
        <end position="269"/>
    </location>
</feature>
<dbReference type="PANTHER" id="PTHR10794:SF94">
    <property type="entry name" value="ESTERASE YHET-RELATED"/>
    <property type="match status" value="1"/>
</dbReference>
<evidence type="ECO:0000313" key="5">
    <source>
        <dbReference type="Proteomes" id="UP000029736"/>
    </source>
</evidence>
<dbReference type="GO" id="GO:0047372">
    <property type="term" value="F:monoacylglycerol lipase activity"/>
    <property type="evidence" value="ECO:0007669"/>
    <property type="project" value="TreeGrafter"/>
</dbReference>
<name>A0A098S0E0_9BACT</name>
<keyword evidence="4" id="KW-0378">Hydrolase</keyword>
<dbReference type="OrthoDB" id="332676at2"/>
<evidence type="ECO:0000256" key="2">
    <source>
        <dbReference type="PIRSR" id="PIRSR005211-1"/>
    </source>
</evidence>
<dbReference type="PANTHER" id="PTHR10794">
    <property type="entry name" value="ABHYDROLASE DOMAIN-CONTAINING PROTEIN"/>
    <property type="match status" value="1"/>
</dbReference>
<dbReference type="InterPro" id="IPR050960">
    <property type="entry name" value="AB_hydrolase_4_sf"/>
</dbReference>
<dbReference type="RefSeq" id="WP_044227536.1">
    <property type="nucleotide sequence ID" value="NZ_JBKAGJ010000003.1"/>
</dbReference>
<comment type="similarity">
    <text evidence="1">Belongs to the AB hydrolase superfamily. AB hydrolase 4 family.</text>
</comment>
<dbReference type="AlphaFoldDB" id="A0A098S0E0"/>
<proteinExistence type="inferred from homology"/>
<organism evidence="4 5">
    <name type="scientific">Phaeodactylibacter xiamenensis</name>
    <dbReference type="NCBI Taxonomy" id="1524460"/>
    <lineage>
        <taxon>Bacteria</taxon>
        <taxon>Pseudomonadati</taxon>
        <taxon>Bacteroidota</taxon>
        <taxon>Saprospiria</taxon>
        <taxon>Saprospirales</taxon>
        <taxon>Haliscomenobacteraceae</taxon>
        <taxon>Phaeodactylibacter</taxon>
    </lineage>
</organism>
<feature type="active site" description="Charge relay system" evidence="2">
    <location>
        <position position="140"/>
    </location>
</feature>
<dbReference type="PIRSF" id="PIRSF005211">
    <property type="entry name" value="Ab_hydro_YheT"/>
    <property type="match status" value="1"/>
</dbReference>
<dbReference type="InterPro" id="IPR029058">
    <property type="entry name" value="AB_hydrolase_fold"/>
</dbReference>
<evidence type="ECO:0000256" key="1">
    <source>
        <dbReference type="ARBA" id="ARBA00010884"/>
    </source>
</evidence>
<reference evidence="4 5" key="1">
    <citation type="journal article" date="2014" name="Int. J. Syst. Evol. Microbiol.">
        <title>Phaeodactylibacter xiamenensis gen. nov., sp. nov., a member of the family Saprospiraceae isolated from the marine alga Phaeodactylum tricornutum.</title>
        <authorList>
            <person name="Chen Z.Jr."/>
            <person name="Lei X."/>
            <person name="Lai Q."/>
            <person name="Li Y."/>
            <person name="Zhang B."/>
            <person name="Zhang J."/>
            <person name="Zhang H."/>
            <person name="Yang L."/>
            <person name="Zheng W."/>
            <person name="Tian Y."/>
            <person name="Yu Z."/>
            <person name="Xu H.Jr."/>
            <person name="Zheng T."/>
        </authorList>
    </citation>
    <scope>NUCLEOTIDE SEQUENCE [LARGE SCALE GENOMIC DNA]</scope>
    <source>
        <strain evidence="4 5">KD52</strain>
    </source>
</reference>
<dbReference type="InterPro" id="IPR000073">
    <property type="entry name" value="AB_hydrolase_1"/>
</dbReference>
<dbReference type="Proteomes" id="UP000029736">
    <property type="component" value="Unassembled WGS sequence"/>
</dbReference>
<dbReference type="Gene3D" id="3.40.50.1820">
    <property type="entry name" value="alpha/beta hydrolase"/>
    <property type="match status" value="1"/>
</dbReference>
<sequence>MPLITTSSYRPRPWFRNHHVNTIYPAFFRKVPEVAYERERLELPDGDFLDIDWSCTGSDKLIIGLHGLEGSADRPYIRGMARYFNERGWDALGLNFRGCSGEPNRLLRSYHIGETGDLRQVIDHALSLGRYRHIGLVGFSLGGNVILKYLGEGGFHPDELVGGVAFSVPCDVKSANTEIDKWHNWHYRQRFMQTLNAKMVEKANRFPGQLEIPERMPRDFREFDDQFTGPIHGFRDAEDYWTSCSSIYFIPTIEHPALLVSAQDDTFLSESCYPFDLARDHKYFHFEAPKRGGHVGFVTVNRDGYYWTEKRTFDFLNQHLEN</sequence>
<keyword evidence="5" id="KW-1185">Reference proteome</keyword>
<dbReference type="GO" id="GO:0034338">
    <property type="term" value="F:short-chain carboxylesterase activity"/>
    <property type="evidence" value="ECO:0007669"/>
    <property type="project" value="TreeGrafter"/>
</dbReference>
<dbReference type="InterPro" id="IPR012020">
    <property type="entry name" value="ABHD4"/>
</dbReference>
<dbReference type="Pfam" id="PF00561">
    <property type="entry name" value="Abhydrolase_1"/>
    <property type="match status" value="1"/>
</dbReference>
<gene>
    <name evidence="4" type="ORF">IX84_26265</name>
</gene>
<comment type="caution">
    <text evidence="4">The sequence shown here is derived from an EMBL/GenBank/DDBJ whole genome shotgun (WGS) entry which is preliminary data.</text>
</comment>
<feature type="active site" description="Charge relay system" evidence="2">
    <location>
        <position position="294"/>
    </location>
</feature>